<dbReference type="EMBL" id="BJYS01000049">
    <property type="protein sequence ID" value="GEO07028.1"/>
    <property type="molecule type" value="Genomic_DNA"/>
</dbReference>
<evidence type="ECO:0008006" key="3">
    <source>
        <dbReference type="Google" id="ProtNLM"/>
    </source>
</evidence>
<sequence length="168" mass="19029">MYNPKCINAYVAVYLLVISPSSSVKNVVLRLRAKLGNKIGIYPARYSQPHITILSVVIDDSLEHKLFNSLRKIIAQESPISMTAHGIECFPSNKTIYVGIRETNLFSTLSKNIWRSPFVSGLPKEFKTSSYVPHLTIGRSLNYNFDSAQNCFKEYSYEESFMADSALY</sequence>
<evidence type="ECO:0000313" key="2">
    <source>
        <dbReference type="Proteomes" id="UP000321532"/>
    </source>
</evidence>
<dbReference type="SUPFAM" id="SSF55144">
    <property type="entry name" value="LigT-like"/>
    <property type="match status" value="1"/>
</dbReference>
<dbReference type="Gene3D" id="3.90.1140.10">
    <property type="entry name" value="Cyclic phosphodiesterase"/>
    <property type="match status" value="1"/>
</dbReference>
<dbReference type="PANTHER" id="PTHR40037:SF1">
    <property type="entry name" value="PHOSPHOESTERASE SAOUHSC_00951-RELATED"/>
    <property type="match status" value="1"/>
</dbReference>
<organism evidence="1 2">
    <name type="scientific">Adhaeribacter aerolatus</name>
    <dbReference type="NCBI Taxonomy" id="670289"/>
    <lineage>
        <taxon>Bacteria</taxon>
        <taxon>Pseudomonadati</taxon>
        <taxon>Bacteroidota</taxon>
        <taxon>Cytophagia</taxon>
        <taxon>Cytophagales</taxon>
        <taxon>Hymenobacteraceae</taxon>
        <taxon>Adhaeribacter</taxon>
    </lineage>
</organism>
<comment type="caution">
    <text evidence="1">The sequence shown here is derived from an EMBL/GenBank/DDBJ whole genome shotgun (WGS) entry which is preliminary data.</text>
</comment>
<dbReference type="PANTHER" id="PTHR40037">
    <property type="entry name" value="PHOSPHOESTERASE YJCG-RELATED"/>
    <property type="match status" value="1"/>
</dbReference>
<dbReference type="AlphaFoldDB" id="A0A512B4Y7"/>
<dbReference type="Pfam" id="PF13563">
    <property type="entry name" value="2_5_RNA_ligase2"/>
    <property type="match status" value="1"/>
</dbReference>
<keyword evidence="2" id="KW-1185">Reference proteome</keyword>
<proteinExistence type="predicted"/>
<dbReference type="InterPro" id="IPR050580">
    <property type="entry name" value="2H_phosphoesterase_YjcG-like"/>
</dbReference>
<dbReference type="OrthoDB" id="9814400at2"/>
<dbReference type="Proteomes" id="UP000321532">
    <property type="component" value="Unassembled WGS sequence"/>
</dbReference>
<accession>A0A512B4Y7</accession>
<protein>
    <recommendedName>
        <fullName evidence="3">2'-5' RNA ligase</fullName>
    </recommendedName>
</protein>
<dbReference type="RefSeq" id="WP_146904382.1">
    <property type="nucleotide sequence ID" value="NZ_BJYS01000049.1"/>
</dbReference>
<reference evidence="1 2" key="1">
    <citation type="submission" date="2019-07" db="EMBL/GenBank/DDBJ databases">
        <title>Whole genome shotgun sequence of Adhaeribacter aerolatus NBRC 106133.</title>
        <authorList>
            <person name="Hosoyama A."/>
            <person name="Uohara A."/>
            <person name="Ohji S."/>
            <person name="Ichikawa N."/>
        </authorList>
    </citation>
    <scope>NUCLEOTIDE SEQUENCE [LARGE SCALE GENOMIC DNA]</scope>
    <source>
        <strain evidence="1 2">NBRC 106133</strain>
    </source>
</reference>
<dbReference type="InterPro" id="IPR009097">
    <property type="entry name" value="Cyclic_Pdiesterase"/>
</dbReference>
<name>A0A512B4Y7_9BACT</name>
<evidence type="ECO:0000313" key="1">
    <source>
        <dbReference type="EMBL" id="GEO07028.1"/>
    </source>
</evidence>
<gene>
    <name evidence="1" type="ORF">AAE02nite_46920</name>
</gene>